<comment type="similarity">
    <text evidence="3">Belongs to the HAD-like hydrolase superfamily. CbbY/CbbZ/Gph/YieH family.</text>
</comment>
<comment type="caution">
    <text evidence="5">The sequence shown here is derived from an EMBL/GenBank/DDBJ whole genome shotgun (WGS) entry which is preliminary data.</text>
</comment>
<dbReference type="InterPro" id="IPR050155">
    <property type="entry name" value="HAD-like_hydrolase_sf"/>
</dbReference>
<evidence type="ECO:0000313" key="5">
    <source>
        <dbReference type="EMBL" id="HGT48502.1"/>
    </source>
</evidence>
<dbReference type="SFLD" id="SFLDG01135">
    <property type="entry name" value="C1.5.6:_HAD__Beta-PGM__Phospha"/>
    <property type="match status" value="1"/>
</dbReference>
<dbReference type="NCBIfam" id="TIGR01509">
    <property type="entry name" value="HAD-SF-IA-v3"/>
    <property type="match status" value="1"/>
</dbReference>
<evidence type="ECO:0000256" key="3">
    <source>
        <dbReference type="ARBA" id="ARBA00006171"/>
    </source>
</evidence>
<proteinExistence type="inferred from homology"/>
<evidence type="ECO:0000256" key="4">
    <source>
        <dbReference type="ARBA" id="ARBA00013078"/>
    </source>
</evidence>
<reference evidence="5" key="1">
    <citation type="journal article" date="2020" name="mSystems">
        <title>Genome- and Community-Level Interaction Insights into Carbon Utilization and Element Cycling Functions of Hydrothermarchaeota in Hydrothermal Sediment.</title>
        <authorList>
            <person name="Zhou Z."/>
            <person name="Liu Y."/>
            <person name="Xu W."/>
            <person name="Pan J."/>
            <person name="Luo Z.H."/>
            <person name="Li M."/>
        </authorList>
    </citation>
    <scope>NUCLEOTIDE SEQUENCE [LARGE SCALE GENOMIC DNA]</scope>
    <source>
        <strain evidence="5">SpSt-500</strain>
    </source>
</reference>
<evidence type="ECO:0000256" key="2">
    <source>
        <dbReference type="ARBA" id="ARBA00004818"/>
    </source>
</evidence>
<dbReference type="EMBL" id="DSVI01000018">
    <property type="protein sequence ID" value="HGT48502.1"/>
    <property type="molecule type" value="Genomic_DNA"/>
</dbReference>
<dbReference type="AlphaFoldDB" id="A0A832DPA9"/>
<dbReference type="InterPro" id="IPR036412">
    <property type="entry name" value="HAD-like_sf"/>
</dbReference>
<dbReference type="SFLD" id="SFLDS00003">
    <property type="entry name" value="Haloacid_Dehalogenase"/>
    <property type="match status" value="1"/>
</dbReference>
<dbReference type="InterPro" id="IPR023198">
    <property type="entry name" value="PGP-like_dom2"/>
</dbReference>
<organism evidence="5">
    <name type="scientific">Ignavibacterium album</name>
    <dbReference type="NCBI Taxonomy" id="591197"/>
    <lineage>
        <taxon>Bacteria</taxon>
        <taxon>Pseudomonadati</taxon>
        <taxon>Ignavibacteriota</taxon>
        <taxon>Ignavibacteria</taxon>
        <taxon>Ignavibacteriales</taxon>
        <taxon>Ignavibacteriaceae</taxon>
        <taxon>Ignavibacterium</taxon>
    </lineage>
</organism>
<dbReference type="SFLD" id="SFLDG01129">
    <property type="entry name" value="C1.5:_HAD__Beta-PGM__Phosphata"/>
    <property type="match status" value="1"/>
</dbReference>
<dbReference type="Gene3D" id="3.40.50.1000">
    <property type="entry name" value="HAD superfamily/HAD-like"/>
    <property type="match status" value="1"/>
</dbReference>
<gene>
    <name evidence="5" type="ORF">ENS56_10730</name>
</gene>
<dbReference type="NCBIfam" id="TIGR01549">
    <property type="entry name" value="HAD-SF-IA-v1"/>
    <property type="match status" value="1"/>
</dbReference>
<dbReference type="InterPro" id="IPR006439">
    <property type="entry name" value="HAD-SF_hydro_IA"/>
</dbReference>
<keyword evidence="5" id="KW-0378">Hydrolase</keyword>
<dbReference type="GO" id="GO:0008967">
    <property type="term" value="F:phosphoglycolate phosphatase activity"/>
    <property type="evidence" value="ECO:0007669"/>
    <property type="project" value="UniProtKB-EC"/>
</dbReference>
<dbReference type="PANTHER" id="PTHR43434:SF1">
    <property type="entry name" value="PHOSPHOGLYCOLATE PHOSPHATASE"/>
    <property type="match status" value="1"/>
</dbReference>
<dbReference type="PRINTS" id="PR00413">
    <property type="entry name" value="HADHALOGNASE"/>
</dbReference>
<dbReference type="Pfam" id="PF13419">
    <property type="entry name" value="HAD_2"/>
    <property type="match status" value="1"/>
</dbReference>
<comment type="pathway">
    <text evidence="2">Organic acid metabolism; glycolate biosynthesis; glycolate from 2-phosphoglycolate: step 1/1.</text>
</comment>
<protein>
    <recommendedName>
        <fullName evidence="4">phosphoglycolate phosphatase</fullName>
        <ecNumber evidence="4">3.1.3.18</ecNumber>
    </recommendedName>
</protein>
<dbReference type="SUPFAM" id="SSF56784">
    <property type="entry name" value="HAD-like"/>
    <property type="match status" value="1"/>
</dbReference>
<dbReference type="InterPro" id="IPR041492">
    <property type="entry name" value="HAD_2"/>
</dbReference>
<dbReference type="InterPro" id="IPR023214">
    <property type="entry name" value="HAD_sf"/>
</dbReference>
<dbReference type="GO" id="GO:0005829">
    <property type="term" value="C:cytosol"/>
    <property type="evidence" value="ECO:0007669"/>
    <property type="project" value="TreeGrafter"/>
</dbReference>
<name>A0A832DPA9_9BACT</name>
<evidence type="ECO:0000256" key="1">
    <source>
        <dbReference type="ARBA" id="ARBA00000830"/>
    </source>
</evidence>
<dbReference type="EC" id="3.1.3.18" evidence="4"/>
<comment type="catalytic activity">
    <reaction evidence="1">
        <text>2-phosphoglycolate + H2O = glycolate + phosphate</text>
        <dbReference type="Rhea" id="RHEA:14369"/>
        <dbReference type="ChEBI" id="CHEBI:15377"/>
        <dbReference type="ChEBI" id="CHEBI:29805"/>
        <dbReference type="ChEBI" id="CHEBI:43474"/>
        <dbReference type="ChEBI" id="CHEBI:58033"/>
        <dbReference type="EC" id="3.1.3.18"/>
    </reaction>
</comment>
<accession>A0A832DPA9</accession>
<dbReference type="Gene3D" id="1.10.150.240">
    <property type="entry name" value="Putative phosphatase, domain 2"/>
    <property type="match status" value="1"/>
</dbReference>
<dbReference type="PANTHER" id="PTHR43434">
    <property type="entry name" value="PHOSPHOGLYCOLATE PHOSPHATASE"/>
    <property type="match status" value="1"/>
</dbReference>
<sequence>MKTKFKGIIFDIDGTLTFTNQLIFDSFNHIAEKYLNKKFSVQEIIALFGPTEDVILRQMFPDKFEEVRKDYYDYYHQNHNIALLYDGIKELLLDLKNSGVILGIFTGKGKTSSLISLNFLGIRELFDMIVTGDDVKNHKPSPEGIIKFIETFQLKPEEVLMVGDAPSDIKAAKQAGVKIASVVWDSYSALEVRKLNKETVFETVEDLRKFIFEKETV</sequence>
<dbReference type="GO" id="GO:0006281">
    <property type="term" value="P:DNA repair"/>
    <property type="evidence" value="ECO:0007669"/>
    <property type="project" value="TreeGrafter"/>
</dbReference>